<keyword evidence="1" id="KW-0812">Transmembrane</keyword>
<comment type="caution">
    <text evidence="2">The sequence shown here is derived from an EMBL/GenBank/DDBJ whole genome shotgun (WGS) entry which is preliminary data.</text>
</comment>
<evidence type="ECO:0000256" key="1">
    <source>
        <dbReference type="SAM" id="Phobius"/>
    </source>
</evidence>
<reference evidence="2" key="1">
    <citation type="submission" date="2022-01" db="EMBL/GenBank/DDBJ databases">
        <authorList>
            <person name="Jo J.-H."/>
            <person name="Im W.-T."/>
        </authorList>
    </citation>
    <scope>NUCLEOTIDE SEQUENCE</scope>
    <source>
        <strain evidence="2">XY25</strain>
    </source>
</reference>
<accession>A0ABS9K571</accession>
<evidence type="ECO:0000313" key="2">
    <source>
        <dbReference type="EMBL" id="MCG2578312.1"/>
    </source>
</evidence>
<proteinExistence type="predicted"/>
<organism evidence="2 3">
    <name type="scientific">Dechloromonas hankyongensis</name>
    <dbReference type="NCBI Taxonomy" id="2908002"/>
    <lineage>
        <taxon>Bacteria</taxon>
        <taxon>Pseudomonadati</taxon>
        <taxon>Pseudomonadota</taxon>
        <taxon>Betaproteobacteria</taxon>
        <taxon>Rhodocyclales</taxon>
        <taxon>Azonexaceae</taxon>
        <taxon>Dechloromonas</taxon>
    </lineage>
</organism>
<dbReference type="NCBIfam" id="TIGR02523">
    <property type="entry name" value="type_IV_pilV"/>
    <property type="match status" value="1"/>
</dbReference>
<feature type="transmembrane region" description="Helical" evidence="1">
    <location>
        <begin position="6"/>
        <end position="25"/>
    </location>
</feature>
<dbReference type="EMBL" id="JAKLTN010000002">
    <property type="protein sequence ID" value="MCG2578312.1"/>
    <property type="molecule type" value="Genomic_DNA"/>
</dbReference>
<protein>
    <submittedName>
        <fullName evidence="2">Type IV pilus modification protein PilV</fullName>
    </submittedName>
</protein>
<keyword evidence="1" id="KW-1133">Transmembrane helix</keyword>
<name>A0ABS9K571_9RHOO</name>
<dbReference type="InterPro" id="IPR013362">
    <property type="entry name" value="Pilus_4_PilV"/>
</dbReference>
<keyword evidence="1" id="KW-0472">Membrane</keyword>
<sequence length="136" mass="14216">MTMIETLISIVIIAIGLLGYAGLLLQSNKANLTSYQRSQATLLAYDIADAMRANRSSALAGQYNIAMGSAASSGSAVSTQDLVRWKSNLSKALPSGDGSIQVNGTGSATITIQWSNTSQVHAGEDSSTTFVTQTRI</sequence>
<evidence type="ECO:0000313" key="3">
    <source>
        <dbReference type="Proteomes" id="UP001165384"/>
    </source>
</evidence>
<gene>
    <name evidence="2" type="primary">pilV</name>
    <name evidence="2" type="ORF">LZ012_15060</name>
</gene>
<keyword evidence="3" id="KW-1185">Reference proteome</keyword>
<dbReference type="Proteomes" id="UP001165384">
    <property type="component" value="Unassembled WGS sequence"/>
</dbReference>